<evidence type="ECO:0000256" key="4">
    <source>
        <dbReference type="ARBA" id="ARBA00023136"/>
    </source>
</evidence>
<evidence type="ECO:0000256" key="3">
    <source>
        <dbReference type="ARBA" id="ARBA00022989"/>
    </source>
</evidence>
<feature type="transmembrane region" description="Helical" evidence="5">
    <location>
        <begin position="84"/>
        <end position="105"/>
    </location>
</feature>
<reference evidence="7 8" key="1">
    <citation type="submission" date="2018-06" db="EMBL/GenBank/DDBJ databases">
        <authorList>
            <consortium name="Pathogen Informatics"/>
            <person name="Doyle S."/>
        </authorList>
    </citation>
    <scope>NUCLEOTIDE SEQUENCE [LARGE SCALE GENOMIC DNA]</scope>
    <source>
        <strain evidence="7 8">NCTC11862</strain>
    </source>
</reference>
<organism evidence="7 8">
    <name type="scientific">Corynebacterium pilosum</name>
    <dbReference type="NCBI Taxonomy" id="35756"/>
    <lineage>
        <taxon>Bacteria</taxon>
        <taxon>Bacillati</taxon>
        <taxon>Actinomycetota</taxon>
        <taxon>Actinomycetes</taxon>
        <taxon>Mycobacteriales</taxon>
        <taxon>Corynebacteriaceae</taxon>
        <taxon>Corynebacterium</taxon>
    </lineage>
</organism>
<keyword evidence="2 5" id="KW-0812">Transmembrane</keyword>
<feature type="transmembrane region" description="Helical" evidence="5">
    <location>
        <begin position="171"/>
        <end position="191"/>
    </location>
</feature>
<protein>
    <submittedName>
        <fullName evidence="7">Fusaric acid resistance protein family</fullName>
    </submittedName>
</protein>
<dbReference type="STRING" id="35756.GCA_001044155_01914"/>
<feature type="transmembrane region" description="Helical" evidence="5">
    <location>
        <begin position="389"/>
        <end position="414"/>
    </location>
</feature>
<name>A0A376CJI9_9CORY</name>
<evidence type="ECO:0000259" key="6">
    <source>
        <dbReference type="Pfam" id="PF13515"/>
    </source>
</evidence>
<evidence type="ECO:0000256" key="5">
    <source>
        <dbReference type="SAM" id="Phobius"/>
    </source>
</evidence>
<feature type="transmembrane region" description="Helical" evidence="5">
    <location>
        <begin position="40"/>
        <end position="72"/>
    </location>
</feature>
<feature type="transmembrane region" description="Helical" evidence="5">
    <location>
        <begin position="434"/>
        <end position="455"/>
    </location>
</feature>
<dbReference type="EMBL" id="UFXQ01000001">
    <property type="protein sequence ID" value="STC68604.1"/>
    <property type="molecule type" value="Genomic_DNA"/>
</dbReference>
<feature type="transmembrane region" description="Helical" evidence="5">
    <location>
        <begin position="117"/>
        <end position="135"/>
    </location>
</feature>
<keyword evidence="3 5" id="KW-1133">Transmembrane helix</keyword>
<dbReference type="Proteomes" id="UP000254467">
    <property type="component" value="Unassembled WGS sequence"/>
</dbReference>
<evidence type="ECO:0000313" key="7">
    <source>
        <dbReference type="EMBL" id="STC68604.1"/>
    </source>
</evidence>
<dbReference type="RefSeq" id="WP_018582106.1">
    <property type="nucleotide sequence ID" value="NZ_LDYD01000007.1"/>
</dbReference>
<dbReference type="AlphaFoldDB" id="A0A376CJI9"/>
<dbReference type="InterPro" id="IPR049453">
    <property type="entry name" value="Memb_transporter_dom"/>
</dbReference>
<feature type="domain" description="Integral membrane bound transporter" evidence="6">
    <location>
        <begin position="326"/>
        <end position="448"/>
    </location>
</feature>
<keyword evidence="8" id="KW-1185">Reference proteome</keyword>
<accession>A0A376CJI9</accession>
<evidence type="ECO:0000256" key="2">
    <source>
        <dbReference type="ARBA" id="ARBA00022692"/>
    </source>
</evidence>
<keyword evidence="4 5" id="KW-0472">Membrane</keyword>
<gene>
    <name evidence="7" type="ORF">NCTC11862_00363</name>
</gene>
<dbReference type="Pfam" id="PF13515">
    <property type="entry name" value="FUSC_2"/>
    <property type="match status" value="1"/>
</dbReference>
<evidence type="ECO:0000313" key="8">
    <source>
        <dbReference type="Proteomes" id="UP000254467"/>
    </source>
</evidence>
<comment type="subcellular location">
    <subcellularLocation>
        <location evidence="1">Membrane</location>
        <topology evidence="1">Multi-pass membrane protein</topology>
    </subcellularLocation>
</comment>
<sequence>MNERTARAVELEPLPKRPNPWRLFTAFNSSEPRWPGALRAAIAVTVPGMIALLLGHPDATVLIASGGFIVIYGEGHPYRARIRIMAWAAAMLVAGATVGAFVGTFMWDELQAGGSHWWLMLSAVYTVIIATVGTYVQNALRLRPPGVFFIVMVAGGSTMMVKSGLNPIEVGGWAIVGALSAILVGMSGALVNPHGPERQAVITADRAVAVFEAKDSSLGQHHRAQQAVAQAWSTLGDAGIISGGAIVDKHQSHLVERTMDAHRRLARRGGGSRFGNDSDMGALFDEQRLVIPHTRPSIMYRLTRSANRHSHAYITAEKVLMATLLSAIVGIALGFDRPDWAVVSALLMIQWGPDRIPGQVRGLHRLVGSLVGIGLYGVFHLLEVDGLTLLLALAVCQFGAEFFVTKNYAFTVIFTTPLALLMGDSLQQPLGDVFWARTAEVAISIVFGSLLLWLWRPSAERAHHYRLIIRVRKAMGSLLGALLVGPPSGAKEERRDLQYELLSERRAINSLAMDHPDDALEKWADHVEAQTAGYAMLEYCNARNDDRLTPAEVAELAARVPTPHGPHSEPA</sequence>
<proteinExistence type="predicted"/>
<dbReference type="GO" id="GO:0016020">
    <property type="term" value="C:membrane"/>
    <property type="evidence" value="ECO:0007669"/>
    <property type="project" value="UniProtKB-SubCell"/>
</dbReference>
<feature type="transmembrane region" description="Helical" evidence="5">
    <location>
        <begin position="147"/>
        <end position="165"/>
    </location>
</feature>
<evidence type="ECO:0000256" key="1">
    <source>
        <dbReference type="ARBA" id="ARBA00004141"/>
    </source>
</evidence>
<dbReference type="OrthoDB" id="4989419at2"/>
<feature type="transmembrane region" description="Helical" evidence="5">
    <location>
        <begin position="319"/>
        <end position="335"/>
    </location>
</feature>